<dbReference type="EMBL" id="JAVHNQ010000004">
    <property type="protein sequence ID" value="KAK6349526.1"/>
    <property type="molecule type" value="Genomic_DNA"/>
</dbReference>
<name>A0AAV9UX50_9PEZI</name>
<dbReference type="Proteomes" id="UP001375240">
    <property type="component" value="Unassembled WGS sequence"/>
</dbReference>
<feature type="region of interest" description="Disordered" evidence="1">
    <location>
        <begin position="1"/>
        <end position="21"/>
    </location>
</feature>
<keyword evidence="3" id="KW-1185">Reference proteome</keyword>
<evidence type="ECO:0000313" key="3">
    <source>
        <dbReference type="Proteomes" id="UP001375240"/>
    </source>
</evidence>
<organism evidence="2 3">
    <name type="scientific">Orbilia brochopaga</name>
    <dbReference type="NCBI Taxonomy" id="3140254"/>
    <lineage>
        <taxon>Eukaryota</taxon>
        <taxon>Fungi</taxon>
        <taxon>Dikarya</taxon>
        <taxon>Ascomycota</taxon>
        <taxon>Pezizomycotina</taxon>
        <taxon>Orbiliomycetes</taxon>
        <taxon>Orbiliales</taxon>
        <taxon>Orbiliaceae</taxon>
        <taxon>Orbilia</taxon>
    </lineage>
</organism>
<reference evidence="2 3" key="1">
    <citation type="submission" date="2019-10" db="EMBL/GenBank/DDBJ databases">
        <authorList>
            <person name="Palmer J.M."/>
        </authorList>
    </citation>
    <scope>NUCLEOTIDE SEQUENCE [LARGE SCALE GENOMIC DNA]</scope>
    <source>
        <strain evidence="2 3">TWF696</strain>
    </source>
</reference>
<accession>A0AAV9UX50</accession>
<evidence type="ECO:0000313" key="2">
    <source>
        <dbReference type="EMBL" id="KAK6349526.1"/>
    </source>
</evidence>
<feature type="compositionally biased region" description="Polar residues" evidence="1">
    <location>
        <begin position="1"/>
        <end position="13"/>
    </location>
</feature>
<protein>
    <submittedName>
        <fullName evidence="2">Uncharacterized protein</fullName>
    </submittedName>
</protein>
<comment type="caution">
    <text evidence="2">The sequence shown here is derived from an EMBL/GenBank/DDBJ whole genome shotgun (WGS) entry which is preliminary data.</text>
</comment>
<dbReference type="AlphaFoldDB" id="A0AAV9UX50"/>
<evidence type="ECO:0000256" key="1">
    <source>
        <dbReference type="SAM" id="MobiDB-lite"/>
    </source>
</evidence>
<proteinExistence type="predicted"/>
<gene>
    <name evidence="2" type="ORF">TWF696_005811</name>
</gene>
<sequence>MLATAKNNHTSANPHIGNAIPNPSTYNISPAFSTAGRASAAGIKIIAISPSFIIAYAPDPRGPTAPEDIRSRDGPKGTCKPAIFDQCLGYK</sequence>